<dbReference type="AlphaFoldDB" id="A0A1Y0EK55"/>
<keyword evidence="7" id="KW-1185">Reference proteome</keyword>
<keyword evidence="4" id="KW-0690">Ribosome biogenesis</keyword>
<evidence type="ECO:0000313" key="7">
    <source>
        <dbReference type="Proteomes" id="UP000196138"/>
    </source>
</evidence>
<evidence type="ECO:0000256" key="5">
    <source>
        <dbReference type="ARBA" id="ARBA00031841"/>
    </source>
</evidence>
<dbReference type="GO" id="GO:0005829">
    <property type="term" value="C:cytosol"/>
    <property type="evidence" value="ECO:0007669"/>
    <property type="project" value="TreeGrafter"/>
</dbReference>
<dbReference type="Proteomes" id="UP000196138">
    <property type="component" value="Chromosome"/>
</dbReference>
<dbReference type="RefSeq" id="WP_087277233.1">
    <property type="nucleotide sequence ID" value="NZ_CP021455.1"/>
</dbReference>
<name>A0A1Y0EK55_9BURK</name>
<dbReference type="InterPro" id="IPR003772">
    <property type="entry name" value="YceD"/>
</dbReference>
<dbReference type="EMBL" id="CP021455">
    <property type="protein sequence ID" value="ARU03840.1"/>
    <property type="molecule type" value="Genomic_DNA"/>
</dbReference>
<evidence type="ECO:0000256" key="4">
    <source>
        <dbReference type="ARBA" id="ARBA00022517"/>
    </source>
</evidence>
<dbReference type="GO" id="GO:0042254">
    <property type="term" value="P:ribosome biogenesis"/>
    <property type="evidence" value="ECO:0007669"/>
    <property type="project" value="UniProtKB-KW"/>
</dbReference>
<organism evidence="6 7">
    <name type="scientific">Comamonas serinivorans</name>
    <dbReference type="NCBI Taxonomy" id="1082851"/>
    <lineage>
        <taxon>Bacteria</taxon>
        <taxon>Pseudomonadati</taxon>
        <taxon>Pseudomonadota</taxon>
        <taxon>Betaproteobacteria</taxon>
        <taxon>Burkholderiales</taxon>
        <taxon>Comamonadaceae</taxon>
        <taxon>Comamonas</taxon>
    </lineage>
</organism>
<proteinExistence type="inferred from homology"/>
<dbReference type="PANTHER" id="PTHR38099:SF1">
    <property type="entry name" value="LARGE RIBOSOMAL RNA SUBUNIT ACCUMULATION PROTEIN YCED"/>
    <property type="match status" value="1"/>
</dbReference>
<reference evidence="6 7" key="1">
    <citation type="submission" date="2017-05" db="EMBL/GenBank/DDBJ databases">
        <authorList>
            <person name="Song R."/>
            <person name="Chenine A.L."/>
            <person name="Ruprecht R.M."/>
        </authorList>
    </citation>
    <scope>NUCLEOTIDE SEQUENCE [LARGE SCALE GENOMIC DNA]</scope>
    <source>
        <strain evidence="6 7">DSM 26136</strain>
    </source>
</reference>
<comment type="function">
    <text evidence="1">Plays a role in synthesis, processing and/or stability of 23S rRNA.</text>
</comment>
<gene>
    <name evidence="6" type="ORF">CCO03_03310</name>
</gene>
<dbReference type="KEGG" id="cser:CCO03_03310"/>
<dbReference type="InterPro" id="IPR039255">
    <property type="entry name" value="YceD_bac"/>
</dbReference>
<protein>
    <recommendedName>
        <fullName evidence="3">Large ribosomal RNA subunit accumulation protein YceD</fullName>
    </recommendedName>
    <alternativeName>
        <fullName evidence="5">23S rRNA accumulation protein YceD</fullName>
    </alternativeName>
</protein>
<evidence type="ECO:0000256" key="1">
    <source>
        <dbReference type="ARBA" id="ARBA00002868"/>
    </source>
</evidence>
<evidence type="ECO:0000256" key="2">
    <source>
        <dbReference type="ARBA" id="ARBA00010740"/>
    </source>
</evidence>
<dbReference type="OrthoDB" id="5297600at2"/>
<dbReference type="PANTHER" id="PTHR38099">
    <property type="entry name" value="LARGE RIBOSOMAL RNA SUBUNIT ACCUMULATION PROTEIN YCED"/>
    <property type="match status" value="1"/>
</dbReference>
<evidence type="ECO:0000256" key="3">
    <source>
        <dbReference type="ARBA" id="ARBA00015716"/>
    </source>
</evidence>
<dbReference type="Pfam" id="PF02620">
    <property type="entry name" value="YceD"/>
    <property type="match status" value="1"/>
</dbReference>
<accession>A0A1Y0EK55</accession>
<sequence length="190" mass="20478">MSDSFPQSIDVRALAEAGAQLEGHAPLTLFARLMDLARDNRASEALLETLGPVHWVATFLAVRVTGAADQPTLHLQVDAQLPLQCQRCLTPYAQAVLVDRDFAFVNDEATAEALDDESEVDLLVSSRQFDLVALMEDEVLMAMPIVPKHDVCPGPVTLQVGEVVDEPAKPNPFAALAALKAKSPGSDTRH</sequence>
<evidence type="ECO:0000313" key="6">
    <source>
        <dbReference type="EMBL" id="ARU03840.1"/>
    </source>
</evidence>
<comment type="similarity">
    <text evidence="2">Belongs to the DUF177 domain family.</text>
</comment>